<accession>A0A640KA69</accession>
<keyword evidence="2 6" id="KW-0812">Transmembrane</keyword>
<dbReference type="InterPro" id="IPR003492">
    <property type="entry name" value="Battenin_disease_Cln3"/>
</dbReference>
<evidence type="ECO:0000313" key="8">
    <source>
        <dbReference type="EMBL" id="GET88470.1"/>
    </source>
</evidence>
<proteinExistence type="predicted"/>
<dbReference type="VEuPathDB" id="TriTrypDB:LtaPh_2200051"/>
<feature type="transmembrane region" description="Helical" evidence="6">
    <location>
        <begin position="154"/>
        <end position="173"/>
    </location>
</feature>
<comment type="subcellular location">
    <subcellularLocation>
        <location evidence="1">Endomembrane system</location>
        <topology evidence="1">Multi-pass membrane protein</topology>
    </subcellularLocation>
</comment>
<evidence type="ECO:0000313" key="7">
    <source>
        <dbReference type="EMBL" id="GET85995.1"/>
    </source>
</evidence>
<comment type="caution">
    <text evidence="7">The sequence shown here is derived from an EMBL/GenBank/DDBJ whole genome shotgun (WGS) entry which is preliminary data.</text>
</comment>
<evidence type="ECO:0000313" key="9">
    <source>
        <dbReference type="Proteomes" id="UP000419144"/>
    </source>
</evidence>
<keyword evidence="9" id="KW-1185">Reference proteome</keyword>
<dbReference type="VEuPathDB" id="TriTrypDB:LtaPh_0613100"/>
<evidence type="ECO:0000256" key="1">
    <source>
        <dbReference type="ARBA" id="ARBA00004127"/>
    </source>
</evidence>
<gene>
    <name evidence="7" type="ORF">LtaPh_0613100</name>
    <name evidence="8" type="ORF">LtaPh_2200051</name>
</gene>
<organism evidence="7 9">
    <name type="scientific">Leishmania tarentolae</name>
    <name type="common">Sauroleishmania tarentolae</name>
    <dbReference type="NCBI Taxonomy" id="5689"/>
    <lineage>
        <taxon>Eukaryota</taxon>
        <taxon>Discoba</taxon>
        <taxon>Euglenozoa</taxon>
        <taxon>Kinetoplastea</taxon>
        <taxon>Metakinetoplastina</taxon>
        <taxon>Trypanosomatida</taxon>
        <taxon>Trypanosomatidae</taxon>
        <taxon>Leishmaniinae</taxon>
        <taxon>Leishmania</taxon>
        <taxon>lizard Leishmania</taxon>
    </lineage>
</organism>
<feature type="transmembrane region" description="Helical" evidence="6">
    <location>
        <begin position="12"/>
        <end position="41"/>
    </location>
</feature>
<reference evidence="7 9" key="1">
    <citation type="submission" date="2019-11" db="EMBL/GenBank/DDBJ databases">
        <title>Leishmania tarentolae CDS.</title>
        <authorList>
            <person name="Goto Y."/>
            <person name="Yamagishi J."/>
        </authorList>
    </citation>
    <scope>NUCLEOTIDE SEQUENCE [LARGE SCALE GENOMIC DNA]</scope>
    <source>
        <strain evidence="7 9">Parrot Tar II</strain>
    </source>
</reference>
<protein>
    <submittedName>
        <fullName evidence="7">Uncharacterized protein</fullName>
    </submittedName>
</protein>
<dbReference type="PANTHER" id="PTHR10981:SF7">
    <property type="entry name" value="BATTENIN"/>
    <property type="match status" value="1"/>
</dbReference>
<evidence type="ECO:0000256" key="5">
    <source>
        <dbReference type="SAM" id="MobiDB-lite"/>
    </source>
</evidence>
<dbReference type="GO" id="GO:0016020">
    <property type="term" value="C:membrane"/>
    <property type="evidence" value="ECO:0007669"/>
    <property type="project" value="InterPro"/>
</dbReference>
<evidence type="ECO:0000256" key="2">
    <source>
        <dbReference type="ARBA" id="ARBA00022692"/>
    </source>
</evidence>
<evidence type="ECO:0000256" key="4">
    <source>
        <dbReference type="ARBA" id="ARBA00023136"/>
    </source>
</evidence>
<name>A0A640KA69_LEITA</name>
<dbReference type="AlphaFoldDB" id="A0A640KA69"/>
<evidence type="ECO:0000256" key="6">
    <source>
        <dbReference type="SAM" id="Phobius"/>
    </source>
</evidence>
<dbReference type="GO" id="GO:0012505">
    <property type="term" value="C:endomembrane system"/>
    <property type="evidence" value="ECO:0007669"/>
    <property type="project" value="UniProtKB-SubCell"/>
</dbReference>
<sequence>MYIKSHEKNQQVGLSFILFGWMIFIGLLGGASYVNVLYLVLKRSSILHKREEHEAVKAYLASKGYDMNECGDAEDGTLKKTIADEHATLAVGKLERTPIDETLPGHSQNTPASAAPQPDILGYDLTEEERNAVKAIHRNLNDVWAARREMGMNIGALYATFGITTGTLVDLIFTNTMLKHSKSC</sequence>
<keyword evidence="3 6" id="KW-1133">Transmembrane helix</keyword>
<dbReference type="EMBL" id="BLBS01000007">
    <property type="protein sequence ID" value="GET85995.1"/>
    <property type="molecule type" value="Genomic_DNA"/>
</dbReference>
<evidence type="ECO:0000256" key="3">
    <source>
        <dbReference type="ARBA" id="ARBA00022989"/>
    </source>
</evidence>
<keyword evidence="4 6" id="KW-0472">Membrane</keyword>
<dbReference type="PANTHER" id="PTHR10981">
    <property type="entry name" value="BATTENIN"/>
    <property type="match status" value="1"/>
</dbReference>
<dbReference type="OrthoDB" id="246817at2759"/>
<feature type="region of interest" description="Disordered" evidence="5">
    <location>
        <begin position="100"/>
        <end position="119"/>
    </location>
</feature>
<dbReference type="EMBL" id="BLBS01000029">
    <property type="protein sequence ID" value="GET88470.1"/>
    <property type="molecule type" value="Genomic_DNA"/>
</dbReference>
<dbReference type="Proteomes" id="UP000419144">
    <property type="component" value="Unassembled WGS sequence"/>
</dbReference>